<dbReference type="NCBIfam" id="NF037959">
    <property type="entry name" value="MFS_SpdSyn"/>
    <property type="match status" value="1"/>
</dbReference>
<accession>A0A9D1GYJ9</accession>
<reference evidence="1" key="1">
    <citation type="submission" date="2020-10" db="EMBL/GenBank/DDBJ databases">
        <authorList>
            <person name="Gilroy R."/>
        </authorList>
    </citation>
    <scope>NUCLEOTIDE SEQUENCE</scope>
    <source>
        <strain evidence="1">ChiGjej1B1-24693</strain>
    </source>
</reference>
<protein>
    <submittedName>
        <fullName evidence="1">Fused MFS/spermidine synthase</fullName>
    </submittedName>
</protein>
<dbReference type="SUPFAM" id="SSF53335">
    <property type="entry name" value="S-adenosyl-L-methionine-dependent methyltransferases"/>
    <property type="match status" value="1"/>
</dbReference>
<evidence type="ECO:0000313" key="2">
    <source>
        <dbReference type="Proteomes" id="UP000886842"/>
    </source>
</evidence>
<evidence type="ECO:0000313" key="1">
    <source>
        <dbReference type="EMBL" id="HIT75824.1"/>
    </source>
</evidence>
<dbReference type="Proteomes" id="UP000886842">
    <property type="component" value="Unassembled WGS sequence"/>
</dbReference>
<name>A0A9D1GYJ9_9ACTN</name>
<gene>
    <name evidence="1" type="ORF">IAA98_09580</name>
</gene>
<proteinExistence type="predicted"/>
<dbReference type="AlphaFoldDB" id="A0A9D1GYJ9"/>
<dbReference type="Gene3D" id="3.40.50.150">
    <property type="entry name" value="Vaccinia Virus protein VP39"/>
    <property type="match status" value="1"/>
</dbReference>
<dbReference type="InterPro" id="IPR029063">
    <property type="entry name" value="SAM-dependent_MTases_sf"/>
</dbReference>
<sequence length="249" mass="26869">MVNGTEQSWIDPDDPTRLEFDYVQRIADAVDVHAPPGQRLRVIHVGGAGMTLARYVAHTRPSSAQIVLEPDAELTQRVREAIPLPRNSGIKVRPVDGRSGIAAMRDDYADVVIVDAFIGSQVPPDLVTVEFFADLRRVLTGSGTVMMNVTDKAPFPFVRRVAAGLGETFAQTCLSAEPATLKGRRAGNVILLASAATLPMDDLQGRASRGVFPYRLIHGSAWDRFVAGAAPIRDSDGYDTPVRASATFS</sequence>
<comment type="caution">
    <text evidence="1">The sequence shown here is derived from an EMBL/GenBank/DDBJ whole genome shotgun (WGS) entry which is preliminary data.</text>
</comment>
<dbReference type="EMBL" id="DVLP01000284">
    <property type="protein sequence ID" value="HIT75824.1"/>
    <property type="molecule type" value="Genomic_DNA"/>
</dbReference>
<reference evidence="1" key="2">
    <citation type="journal article" date="2021" name="PeerJ">
        <title>Extensive microbial diversity within the chicken gut microbiome revealed by metagenomics and culture.</title>
        <authorList>
            <person name="Gilroy R."/>
            <person name="Ravi A."/>
            <person name="Getino M."/>
            <person name="Pursley I."/>
            <person name="Horton D.L."/>
            <person name="Alikhan N.F."/>
            <person name="Baker D."/>
            <person name="Gharbi K."/>
            <person name="Hall N."/>
            <person name="Watson M."/>
            <person name="Adriaenssens E.M."/>
            <person name="Foster-Nyarko E."/>
            <person name="Jarju S."/>
            <person name="Secka A."/>
            <person name="Antonio M."/>
            <person name="Oren A."/>
            <person name="Chaudhuri R.R."/>
            <person name="La Ragione R."/>
            <person name="Hildebrand F."/>
            <person name="Pallen M.J."/>
        </authorList>
    </citation>
    <scope>NUCLEOTIDE SEQUENCE</scope>
    <source>
        <strain evidence="1">ChiGjej1B1-24693</strain>
    </source>
</reference>
<organism evidence="1 2">
    <name type="scientific">Candidatus Avipropionibacterium avicola</name>
    <dbReference type="NCBI Taxonomy" id="2840701"/>
    <lineage>
        <taxon>Bacteria</taxon>
        <taxon>Bacillati</taxon>
        <taxon>Actinomycetota</taxon>
        <taxon>Actinomycetes</taxon>
        <taxon>Propionibacteriales</taxon>
        <taxon>Propionibacteriaceae</taxon>
        <taxon>Propionibacteriaceae incertae sedis</taxon>
        <taxon>Candidatus Avipropionibacterium</taxon>
    </lineage>
</organism>